<dbReference type="PANTHER" id="PTHR47079:SF1">
    <property type="entry name" value="REGULATOR OF G-PROTEIN SIGNALING PROTEIN-LIKE"/>
    <property type="match status" value="1"/>
</dbReference>
<proteinExistence type="predicted"/>
<feature type="domain" description="RGS" evidence="2">
    <location>
        <begin position="2"/>
        <end position="66"/>
    </location>
</feature>
<feature type="non-terminal residue" evidence="3">
    <location>
        <position position="331"/>
    </location>
</feature>
<reference evidence="4" key="1">
    <citation type="journal article" date="2013" name="Nat. Genet.">
        <title>The duck genome and transcriptome provide insight into an avian influenza virus reservoir species.</title>
        <authorList>
            <person name="Huang Y."/>
            <person name="Li Y."/>
            <person name="Burt D.W."/>
            <person name="Chen H."/>
            <person name="Zhang Y."/>
            <person name="Qian W."/>
            <person name="Kim H."/>
            <person name="Gan S."/>
            <person name="Zhao Y."/>
            <person name="Li J."/>
            <person name="Yi K."/>
            <person name="Feng H."/>
            <person name="Zhu P."/>
            <person name="Li B."/>
            <person name="Liu Q."/>
            <person name="Fairley S."/>
            <person name="Magor K.E."/>
            <person name="Du Z."/>
            <person name="Hu X."/>
            <person name="Goodman L."/>
            <person name="Tafer H."/>
            <person name="Vignal A."/>
            <person name="Lee T."/>
            <person name="Kim K.W."/>
            <person name="Sheng Z."/>
            <person name="An Y."/>
            <person name="Searle S."/>
            <person name="Herrero J."/>
            <person name="Groenen M.A."/>
            <person name="Crooijmans R.P."/>
            <person name="Faraut T."/>
            <person name="Cai Q."/>
            <person name="Webster R.G."/>
            <person name="Aldridge J.R."/>
            <person name="Warren W.C."/>
            <person name="Bartschat S."/>
            <person name="Kehr S."/>
            <person name="Marz M."/>
            <person name="Stadler P.F."/>
            <person name="Smith J."/>
            <person name="Kraus R.H."/>
            <person name="Zhao Y."/>
            <person name="Ren L."/>
            <person name="Fei J."/>
            <person name="Morisson M."/>
            <person name="Kaiser P."/>
            <person name="Griffin D.K."/>
            <person name="Rao M."/>
            <person name="Pitel F."/>
            <person name="Wang J."/>
            <person name="Li N."/>
        </authorList>
    </citation>
    <scope>NUCLEOTIDE SEQUENCE [LARGE SCALE GENOMIC DNA]</scope>
</reference>
<dbReference type="PANTHER" id="PTHR47079">
    <property type="entry name" value="REGULATOR OF G-PROTEIN SIGNALING PROTEIN-LIKE"/>
    <property type="match status" value="1"/>
</dbReference>
<dbReference type="SMART" id="SM00315">
    <property type="entry name" value="RGS"/>
    <property type="match status" value="1"/>
</dbReference>
<protein>
    <submittedName>
        <fullName evidence="3">Regulator of G-protein signaling protein-like</fullName>
    </submittedName>
</protein>
<keyword evidence="4" id="KW-1185">Reference proteome</keyword>
<feature type="compositionally biased region" description="Low complexity" evidence="1">
    <location>
        <begin position="187"/>
        <end position="198"/>
    </location>
</feature>
<dbReference type="AlphaFoldDB" id="R0L4R0"/>
<evidence type="ECO:0000259" key="2">
    <source>
        <dbReference type="PROSITE" id="PS50132"/>
    </source>
</evidence>
<evidence type="ECO:0000256" key="1">
    <source>
        <dbReference type="SAM" id="MobiDB-lite"/>
    </source>
</evidence>
<feature type="region of interest" description="Disordered" evidence="1">
    <location>
        <begin position="176"/>
        <end position="205"/>
    </location>
</feature>
<feature type="non-terminal residue" evidence="3">
    <location>
        <position position="1"/>
    </location>
</feature>
<name>R0L4R0_ANAPL</name>
<dbReference type="Gene3D" id="1.10.167.10">
    <property type="entry name" value="Regulator of G-protein Signalling 4, domain 2"/>
    <property type="match status" value="1"/>
</dbReference>
<evidence type="ECO:0000313" key="3">
    <source>
        <dbReference type="EMBL" id="EOA95257.1"/>
    </source>
</evidence>
<dbReference type="Proteomes" id="UP000296049">
    <property type="component" value="Unassembled WGS sequence"/>
</dbReference>
<dbReference type="SUPFAM" id="SSF48097">
    <property type="entry name" value="Regulator of G-protein signaling, RGS"/>
    <property type="match status" value="1"/>
</dbReference>
<dbReference type="InterPro" id="IPR044926">
    <property type="entry name" value="RGS_subdomain_2"/>
</dbReference>
<organism evidence="3 4">
    <name type="scientific">Anas platyrhynchos</name>
    <name type="common">Mallard</name>
    <name type="synonym">Anas boschas</name>
    <dbReference type="NCBI Taxonomy" id="8839"/>
    <lineage>
        <taxon>Eukaryota</taxon>
        <taxon>Metazoa</taxon>
        <taxon>Chordata</taxon>
        <taxon>Craniata</taxon>
        <taxon>Vertebrata</taxon>
        <taxon>Euteleostomi</taxon>
        <taxon>Archelosauria</taxon>
        <taxon>Archosauria</taxon>
        <taxon>Dinosauria</taxon>
        <taxon>Saurischia</taxon>
        <taxon>Theropoda</taxon>
        <taxon>Coelurosauria</taxon>
        <taxon>Aves</taxon>
        <taxon>Neognathae</taxon>
        <taxon>Galloanserae</taxon>
        <taxon>Anseriformes</taxon>
        <taxon>Anatidae</taxon>
        <taxon>Anatinae</taxon>
        <taxon>Anas</taxon>
    </lineage>
</organism>
<dbReference type="EMBL" id="KB744349">
    <property type="protein sequence ID" value="EOA95257.1"/>
    <property type="molecule type" value="Genomic_DNA"/>
</dbReference>
<dbReference type="PROSITE" id="PS50132">
    <property type="entry name" value="RGS"/>
    <property type="match status" value="1"/>
</dbReference>
<dbReference type="InterPro" id="IPR036305">
    <property type="entry name" value="RGS_sf"/>
</dbReference>
<dbReference type="Pfam" id="PF00615">
    <property type="entry name" value="RGS"/>
    <property type="match status" value="1"/>
</dbReference>
<evidence type="ECO:0000313" key="4">
    <source>
        <dbReference type="Proteomes" id="UP000296049"/>
    </source>
</evidence>
<sequence>RHFVKVLHNPAHLQYFRQFLEERNADQPLRFWMAVEKLVAEPNAKIKSALVSSIVRNYFHGDIPAEELLDCHASIIKEIREAEVVTPFMLLTAQVFVQKAMEKRWFKEYQDLFPPSETPKGWLPRAVPPAELGCASSLQKCAWFTIHDIVKSICKFHREMNDDKCRMEFEGFLRKERENKEENLPPTTMRSSSTTSTLHSHDVSSGSLQDKDMALVKRQLFDNQLITVNFLVDDLRFYLEINKFSRLADSAEALAAHNMRSDKEVAFLKRKAAIISKLFLNSDIPPKLRVNISEDDRDLIWTLSSKGLLNRLLYHKAKVTLLPILIHFWKR</sequence>
<accession>R0L4R0</accession>
<dbReference type="InterPro" id="IPR016137">
    <property type="entry name" value="RGS"/>
</dbReference>
<dbReference type="InterPro" id="IPR053282">
    <property type="entry name" value="RGS_domain-containing"/>
</dbReference>
<gene>
    <name evidence="3" type="ORF">Anapl_10603</name>
</gene>